<comment type="caution">
    <text evidence="3">The sequence shown here is derived from an EMBL/GenBank/DDBJ whole genome shotgun (WGS) entry which is preliminary data.</text>
</comment>
<dbReference type="Gene3D" id="3.90.320.10">
    <property type="match status" value="1"/>
</dbReference>
<protein>
    <recommendedName>
        <fullName evidence="2">YqaJ viral recombinase domain-containing protein</fullName>
    </recommendedName>
</protein>
<gene>
    <name evidence="3" type="ORF">BG61_17015</name>
</gene>
<dbReference type="InterPro" id="IPR016889">
    <property type="entry name" value="UCP028503"/>
</dbReference>
<dbReference type="Proteomes" id="UP000027466">
    <property type="component" value="Unassembled WGS sequence"/>
</dbReference>
<evidence type="ECO:0000313" key="4">
    <source>
        <dbReference type="Proteomes" id="UP000027466"/>
    </source>
</evidence>
<dbReference type="PIRSF" id="PIRSF028503">
    <property type="entry name" value="UCP028503"/>
    <property type="match status" value="1"/>
</dbReference>
<feature type="domain" description="YqaJ viral recombinase" evidence="2">
    <location>
        <begin position="10"/>
        <end position="142"/>
    </location>
</feature>
<evidence type="ECO:0000256" key="1">
    <source>
        <dbReference type="SAM" id="MobiDB-lite"/>
    </source>
</evidence>
<evidence type="ECO:0000313" key="3">
    <source>
        <dbReference type="EMBL" id="KDR41570.1"/>
    </source>
</evidence>
<organism evidence="3 4">
    <name type="scientific">Caballeronia glathei</name>
    <dbReference type="NCBI Taxonomy" id="60547"/>
    <lineage>
        <taxon>Bacteria</taxon>
        <taxon>Pseudomonadati</taxon>
        <taxon>Pseudomonadota</taxon>
        <taxon>Betaproteobacteria</taxon>
        <taxon>Burkholderiales</taxon>
        <taxon>Burkholderiaceae</taxon>
        <taxon>Caballeronia</taxon>
    </lineage>
</organism>
<feature type="region of interest" description="Disordered" evidence="1">
    <location>
        <begin position="438"/>
        <end position="464"/>
    </location>
</feature>
<dbReference type="AlphaFoldDB" id="A0A069PLT1"/>
<evidence type="ECO:0000259" key="2">
    <source>
        <dbReference type="Pfam" id="PF09588"/>
    </source>
</evidence>
<dbReference type="Pfam" id="PF09588">
    <property type="entry name" value="YqaJ"/>
    <property type="match status" value="1"/>
</dbReference>
<dbReference type="EMBL" id="JFHC01000026">
    <property type="protein sequence ID" value="KDR41570.1"/>
    <property type="molecule type" value="Genomic_DNA"/>
</dbReference>
<keyword evidence="4" id="KW-1185">Reference proteome</keyword>
<sequence>MHNLVQGTDEWANFRLHHFGASEAAAMLGLSSKVKRTELLHMKHTGTAKEFSDWVQKNILDYGHEVEALARPIIEDLIGEDLYPVTCSDGDLSASCDGLTMSEELAFEHKQHNAALAESVRNKILPEEHQPQCQQVMMVTGAKKVIFTVSDGTRENMEYMEVFPDPAWHERIRAGWAQFKKDLAAYVPEAVEVKPIGRTPETLPALRVEVTGKVTASNLIEFRDHALAVFAGINRELVTDQHFADAEKTVKWCGEVESRLEAAKEHALSQTQSIDELFKTIDAISSEARAVRLELDKLVSRRKVEIKEGIILKAKAMYEQHIAGLKEETGGPWIVLTAPDFAGAAKGKRTVASIQDAANTVLANAKIEADASAKRIRTSLACIKDESVGYEFLFADKLALVGKPIEDLQLVIRTRISDHKAAEEKRIEAERERIRKEEQEKAEAKIPAPVTTSPAPISAKQEQFAPWTAPARITSDAAPTLRLGQINERLAPISLTADGLASLGFVHAATGKAAKLYHEEIFPQICAALIRHIEAVSGEQAMLRQQAA</sequence>
<reference evidence="3 4" key="1">
    <citation type="submission" date="2014-03" db="EMBL/GenBank/DDBJ databases">
        <title>Draft Genome Sequences of Four Burkholderia Strains.</title>
        <authorList>
            <person name="Liu X.Y."/>
            <person name="Li C.X."/>
            <person name="Xu J.H."/>
        </authorList>
    </citation>
    <scope>NUCLEOTIDE SEQUENCE [LARGE SCALE GENOMIC DNA]</scope>
    <source>
        <strain evidence="3 4">DSM 50014</strain>
    </source>
</reference>
<dbReference type="InterPro" id="IPR011604">
    <property type="entry name" value="PDDEXK-like_dom_sf"/>
</dbReference>
<dbReference type="STRING" id="60547.GCA_000751215_06299"/>
<dbReference type="SUPFAM" id="SSF52980">
    <property type="entry name" value="Restriction endonuclease-like"/>
    <property type="match status" value="1"/>
</dbReference>
<name>A0A069PLT1_9BURK</name>
<accession>A0A069PLT1</accession>
<proteinExistence type="predicted"/>
<dbReference type="InterPro" id="IPR019080">
    <property type="entry name" value="YqaJ_viral_recombinase"/>
</dbReference>
<dbReference type="InterPro" id="IPR011335">
    <property type="entry name" value="Restrct_endonuc-II-like"/>
</dbReference>